<sequence>MKEVMPLRVRQILHYIPRTAMEGVPFARPPMIAEKPDHSAFSPTTVYDLKFDDNSRRPRRMGNNSEQTLMNFTSQNYIERLYTTPATTPHTAQNSSLKALHMLQHSQPAGIPAHHRCIRRACASMTADSLCGAMSEHHP</sequence>
<comment type="caution">
    <text evidence="1">The sequence shown here is derived from an EMBL/GenBank/DDBJ whole genome shotgun (WGS) entry which is preliminary data.</text>
</comment>
<dbReference type="Proteomes" id="UP001638806">
    <property type="component" value="Unassembled WGS sequence"/>
</dbReference>
<evidence type="ECO:0000313" key="1">
    <source>
        <dbReference type="EMBL" id="KAL3955859.1"/>
    </source>
</evidence>
<name>A0ACC4DJW2_PURLI</name>
<proteinExistence type="predicted"/>
<dbReference type="EMBL" id="JBGNUJ010000009">
    <property type="protein sequence ID" value="KAL3955859.1"/>
    <property type="molecule type" value="Genomic_DNA"/>
</dbReference>
<keyword evidence="2" id="KW-1185">Reference proteome</keyword>
<accession>A0ACC4DJW2</accession>
<protein>
    <submittedName>
        <fullName evidence="1">Uncharacterized protein</fullName>
    </submittedName>
</protein>
<gene>
    <name evidence="1" type="ORF">ACCO45_009878</name>
</gene>
<reference evidence="1" key="1">
    <citation type="submission" date="2024-12" db="EMBL/GenBank/DDBJ databases">
        <title>Comparative genomics and development of molecular markers within Purpureocillium lilacinum and among Purpureocillium species.</title>
        <authorList>
            <person name="Yeh Z.-Y."/>
            <person name="Ni N.-T."/>
            <person name="Lo P.-H."/>
            <person name="Mushyakhwo K."/>
            <person name="Lin C.-F."/>
            <person name="Nai Y.-S."/>
        </authorList>
    </citation>
    <scope>NUCLEOTIDE SEQUENCE</scope>
    <source>
        <strain evidence="1">NCHU-NPUST-175</strain>
    </source>
</reference>
<organism evidence="1 2">
    <name type="scientific">Purpureocillium lilacinum</name>
    <name type="common">Paecilomyces lilacinus</name>
    <dbReference type="NCBI Taxonomy" id="33203"/>
    <lineage>
        <taxon>Eukaryota</taxon>
        <taxon>Fungi</taxon>
        <taxon>Dikarya</taxon>
        <taxon>Ascomycota</taxon>
        <taxon>Pezizomycotina</taxon>
        <taxon>Sordariomycetes</taxon>
        <taxon>Hypocreomycetidae</taxon>
        <taxon>Hypocreales</taxon>
        <taxon>Ophiocordycipitaceae</taxon>
        <taxon>Purpureocillium</taxon>
    </lineage>
</organism>
<evidence type="ECO:0000313" key="2">
    <source>
        <dbReference type="Proteomes" id="UP001638806"/>
    </source>
</evidence>